<dbReference type="Proteomes" id="UP000326759">
    <property type="component" value="Unassembled WGS sequence"/>
</dbReference>
<feature type="non-terminal residue" evidence="4">
    <location>
        <position position="1"/>
    </location>
</feature>
<dbReference type="GO" id="GO:0005737">
    <property type="term" value="C:cytoplasm"/>
    <property type="evidence" value="ECO:0007669"/>
    <property type="project" value="TreeGrafter"/>
</dbReference>
<proteinExistence type="inferred from homology"/>
<dbReference type="GO" id="GO:0046872">
    <property type="term" value="F:metal ion binding"/>
    <property type="evidence" value="ECO:0007669"/>
    <property type="project" value="InterPro"/>
</dbReference>
<dbReference type="PROSITE" id="PS51043">
    <property type="entry name" value="DDHD"/>
    <property type="match status" value="1"/>
</dbReference>
<comment type="caution">
    <text evidence="4">The sequence shown here is derived from an EMBL/GenBank/DDBJ whole genome shotgun (WGS) entry which is preliminary data.</text>
</comment>
<evidence type="ECO:0000256" key="1">
    <source>
        <dbReference type="ARBA" id="ARBA00038464"/>
    </source>
</evidence>
<name>A0A5N5SZM1_9CRUS</name>
<evidence type="ECO:0000313" key="5">
    <source>
        <dbReference type="Proteomes" id="UP000326759"/>
    </source>
</evidence>
<dbReference type="AlphaFoldDB" id="A0A5N5SZM1"/>
<dbReference type="SMART" id="SM01127">
    <property type="entry name" value="DDHD"/>
    <property type="match status" value="1"/>
</dbReference>
<evidence type="ECO:0000313" key="4">
    <source>
        <dbReference type="EMBL" id="KAB7499159.1"/>
    </source>
</evidence>
<evidence type="ECO:0000256" key="2">
    <source>
        <dbReference type="SAM" id="MobiDB-lite"/>
    </source>
</evidence>
<keyword evidence="5" id="KW-1185">Reference proteome</keyword>
<dbReference type="InterPro" id="IPR058055">
    <property type="entry name" value="PA-PLA1"/>
</dbReference>
<dbReference type="PANTHER" id="PTHR23509:SF48">
    <property type="entry name" value="INTRACELLULAR PHOSPHOLIPASE A1"/>
    <property type="match status" value="1"/>
</dbReference>
<dbReference type="PANTHER" id="PTHR23509">
    <property type="entry name" value="PA-PL1 PHOSPHOLIPASE FAMILY"/>
    <property type="match status" value="1"/>
</dbReference>
<organism evidence="4 5">
    <name type="scientific">Armadillidium nasatum</name>
    <dbReference type="NCBI Taxonomy" id="96803"/>
    <lineage>
        <taxon>Eukaryota</taxon>
        <taxon>Metazoa</taxon>
        <taxon>Ecdysozoa</taxon>
        <taxon>Arthropoda</taxon>
        <taxon>Crustacea</taxon>
        <taxon>Multicrustacea</taxon>
        <taxon>Malacostraca</taxon>
        <taxon>Eumalacostraca</taxon>
        <taxon>Peracarida</taxon>
        <taxon>Isopoda</taxon>
        <taxon>Oniscidea</taxon>
        <taxon>Crinocheta</taxon>
        <taxon>Armadillidiidae</taxon>
        <taxon>Armadillidium</taxon>
    </lineage>
</organism>
<protein>
    <submittedName>
        <fullName evidence="4">Phospholipase SGR2</fullName>
    </submittedName>
</protein>
<reference evidence="4 5" key="1">
    <citation type="journal article" date="2019" name="PLoS Biol.">
        <title>Sex chromosomes control vertical transmission of feminizing Wolbachia symbionts in an isopod.</title>
        <authorList>
            <person name="Becking T."/>
            <person name="Chebbi M.A."/>
            <person name="Giraud I."/>
            <person name="Moumen B."/>
            <person name="Laverre T."/>
            <person name="Caubet Y."/>
            <person name="Peccoud J."/>
            <person name="Gilbert C."/>
            <person name="Cordaux R."/>
        </authorList>
    </citation>
    <scope>NUCLEOTIDE SEQUENCE [LARGE SCALE GENOMIC DNA]</scope>
    <source>
        <strain evidence="4">ANa2</strain>
        <tissue evidence="4">Whole body excluding digestive tract and cuticle</tissue>
    </source>
</reference>
<gene>
    <name evidence="4" type="primary">SGR2</name>
    <name evidence="4" type="ORF">Anas_06333</name>
</gene>
<evidence type="ECO:0000259" key="3">
    <source>
        <dbReference type="PROSITE" id="PS51043"/>
    </source>
</evidence>
<dbReference type="OrthoDB" id="6376862at2759"/>
<feature type="region of interest" description="Disordered" evidence="2">
    <location>
        <begin position="74"/>
        <end position="114"/>
    </location>
</feature>
<accession>A0A5N5SZM1</accession>
<dbReference type="InterPro" id="IPR004177">
    <property type="entry name" value="DDHD_dom"/>
</dbReference>
<feature type="domain" description="DDHD" evidence="3">
    <location>
        <begin position="1"/>
        <end position="131"/>
    </location>
</feature>
<dbReference type="GO" id="GO:0004620">
    <property type="term" value="F:phospholipase activity"/>
    <property type="evidence" value="ECO:0007669"/>
    <property type="project" value="TreeGrafter"/>
</dbReference>
<comment type="similarity">
    <text evidence="1">Belongs to the PA-PLA1 family.</text>
</comment>
<dbReference type="Pfam" id="PF02862">
    <property type="entry name" value="DDHD"/>
    <property type="match status" value="1"/>
</dbReference>
<sequence length="131" mass="14864">IENFFCLGSPLSVFLGLRQKPHDANISLNDQYFPERSFRRLFNIFHPADPVAYRIEPLLCPKFSLVSPVTIHSYSSTDKTSYDEMTPELLSKSSSSKSDTPPDQLENETLSSQLPTTPSKGFEYIYILIIV</sequence>
<dbReference type="EMBL" id="SEYY01018638">
    <property type="protein sequence ID" value="KAB7499159.1"/>
    <property type="molecule type" value="Genomic_DNA"/>
</dbReference>